<proteinExistence type="predicted"/>
<evidence type="ECO:0008006" key="5">
    <source>
        <dbReference type="Google" id="ProtNLM"/>
    </source>
</evidence>
<dbReference type="EMBL" id="JPEP01000002">
    <property type="protein sequence ID" value="KEY18790.1"/>
    <property type="molecule type" value="Genomic_DNA"/>
</dbReference>
<name>A0A448NRH1_9FLAO</name>
<dbReference type="RefSeq" id="WP_034719336.1">
    <property type="nucleotide sequence ID" value="NZ_FOIX01000004.1"/>
</dbReference>
<dbReference type="OrthoDB" id="1274453at2"/>
<protein>
    <recommendedName>
        <fullName evidence="5">DNA-binding protein</fullName>
    </recommendedName>
</protein>
<dbReference type="SUPFAM" id="SSF46955">
    <property type="entry name" value="Putative DNA-binding domain"/>
    <property type="match status" value="1"/>
</dbReference>
<dbReference type="AlphaFoldDB" id="A0A448NRH1"/>
<evidence type="ECO:0000313" key="3">
    <source>
        <dbReference type="Proteomes" id="UP000028349"/>
    </source>
</evidence>
<dbReference type="EMBL" id="LR134441">
    <property type="protein sequence ID" value="VEH99501.1"/>
    <property type="molecule type" value="Genomic_DNA"/>
</dbReference>
<dbReference type="KEGG" id="cant:NCTC13489_01566"/>
<keyword evidence="3" id="KW-1185">Reference proteome</keyword>
<evidence type="ECO:0000313" key="4">
    <source>
        <dbReference type="Proteomes" id="UP000270036"/>
    </source>
</evidence>
<dbReference type="InterPro" id="IPR009061">
    <property type="entry name" value="DNA-bd_dom_put_sf"/>
</dbReference>
<reference evidence="2 4" key="2">
    <citation type="submission" date="2018-12" db="EMBL/GenBank/DDBJ databases">
        <authorList>
            <consortium name="Pathogen Informatics"/>
        </authorList>
    </citation>
    <scope>NUCLEOTIDE SEQUENCE [LARGE SCALE GENOMIC DNA]</scope>
    <source>
        <strain evidence="2 4">NCTC13489</strain>
    </source>
</reference>
<accession>A0A448NRH1</accession>
<dbReference type="Proteomes" id="UP000028349">
    <property type="component" value="Unassembled WGS sequence"/>
</dbReference>
<evidence type="ECO:0000313" key="2">
    <source>
        <dbReference type="EMBL" id="VEH99501.1"/>
    </source>
</evidence>
<sequence length="96" mass="11360">MKTPPLFSEAQLLQWHEELEAMHKELRNGVVPLTAANVLTEQDVCALLKVTNRTVRKYRKQQFIGYTKMAGTIIYFRNLLYLDLVRLYYLNRSKQK</sequence>
<reference evidence="1 3" key="1">
    <citation type="submission" date="2014-07" db="EMBL/GenBank/DDBJ databases">
        <authorList>
            <person name="Pisani N.G."/>
            <person name="Newman J.D."/>
        </authorList>
    </citation>
    <scope>NUCLEOTIDE SEQUENCE [LARGE SCALE GENOMIC DNA]</scope>
    <source>
        <strain evidence="1 3">LMG 24720</strain>
    </source>
</reference>
<organism evidence="2 4">
    <name type="scientific">Kaistella antarctica</name>
    <dbReference type="NCBI Taxonomy" id="266748"/>
    <lineage>
        <taxon>Bacteria</taxon>
        <taxon>Pseudomonadati</taxon>
        <taxon>Bacteroidota</taxon>
        <taxon>Flavobacteriia</taxon>
        <taxon>Flavobacteriales</taxon>
        <taxon>Weeksellaceae</taxon>
        <taxon>Chryseobacterium group</taxon>
        <taxon>Kaistella</taxon>
    </lineage>
</organism>
<gene>
    <name evidence="1" type="ORF">HY04_09970</name>
    <name evidence="2" type="ORF">NCTC13489_01566</name>
</gene>
<dbReference type="Proteomes" id="UP000270036">
    <property type="component" value="Chromosome"/>
</dbReference>
<evidence type="ECO:0000313" key="1">
    <source>
        <dbReference type="EMBL" id="KEY18790.1"/>
    </source>
</evidence>